<proteinExistence type="predicted"/>
<feature type="compositionally biased region" description="Polar residues" evidence="1">
    <location>
        <begin position="1"/>
        <end position="16"/>
    </location>
</feature>
<dbReference type="GeneID" id="59290586"/>
<gene>
    <name evidence="2" type="ORF">HO173_008932</name>
</gene>
<reference evidence="2 3" key="1">
    <citation type="journal article" date="2020" name="Genomics">
        <title>Complete, high-quality genomes from long-read metagenomic sequencing of two wolf lichen thalli reveals enigmatic genome architecture.</title>
        <authorList>
            <person name="McKenzie S.K."/>
            <person name="Walston R.F."/>
            <person name="Allen J.L."/>
        </authorList>
    </citation>
    <scope>NUCLEOTIDE SEQUENCE [LARGE SCALE GENOMIC DNA]</scope>
    <source>
        <strain evidence="2">WasteWater2</strain>
    </source>
</reference>
<evidence type="ECO:0000256" key="1">
    <source>
        <dbReference type="SAM" id="MobiDB-lite"/>
    </source>
</evidence>
<feature type="compositionally biased region" description="Polar residues" evidence="1">
    <location>
        <begin position="67"/>
        <end position="81"/>
    </location>
</feature>
<evidence type="ECO:0000313" key="3">
    <source>
        <dbReference type="Proteomes" id="UP000578531"/>
    </source>
</evidence>
<feature type="region of interest" description="Disordered" evidence="1">
    <location>
        <begin position="1"/>
        <end position="87"/>
    </location>
</feature>
<protein>
    <submittedName>
        <fullName evidence="2">Uncharacterized protein</fullName>
    </submittedName>
</protein>
<dbReference type="EMBL" id="JACCJC010000044">
    <property type="protein sequence ID" value="KAF6232969.1"/>
    <property type="molecule type" value="Genomic_DNA"/>
</dbReference>
<dbReference type="RefSeq" id="XP_037162392.1">
    <property type="nucleotide sequence ID" value="XM_037310828.1"/>
</dbReference>
<feature type="compositionally biased region" description="Low complexity" evidence="1">
    <location>
        <begin position="28"/>
        <end position="41"/>
    </location>
</feature>
<organism evidence="2 3">
    <name type="scientific">Letharia columbiana</name>
    <dbReference type="NCBI Taxonomy" id="112416"/>
    <lineage>
        <taxon>Eukaryota</taxon>
        <taxon>Fungi</taxon>
        <taxon>Dikarya</taxon>
        <taxon>Ascomycota</taxon>
        <taxon>Pezizomycotina</taxon>
        <taxon>Lecanoromycetes</taxon>
        <taxon>OSLEUM clade</taxon>
        <taxon>Lecanoromycetidae</taxon>
        <taxon>Lecanorales</taxon>
        <taxon>Lecanorineae</taxon>
        <taxon>Parmeliaceae</taxon>
        <taxon>Letharia</taxon>
    </lineage>
</organism>
<comment type="caution">
    <text evidence="2">The sequence shown here is derived from an EMBL/GenBank/DDBJ whole genome shotgun (WGS) entry which is preliminary data.</text>
</comment>
<dbReference type="AlphaFoldDB" id="A0A8H6FQR2"/>
<evidence type="ECO:0000313" key="2">
    <source>
        <dbReference type="EMBL" id="KAF6232969.1"/>
    </source>
</evidence>
<keyword evidence="3" id="KW-1185">Reference proteome</keyword>
<dbReference type="Proteomes" id="UP000578531">
    <property type="component" value="Unassembled WGS sequence"/>
</dbReference>
<accession>A0A8H6FQR2</accession>
<name>A0A8H6FQR2_9LECA</name>
<sequence length="87" mass="9494">MPSISTSQLYPSYASSTKHKKTGSTMASNDTSKSDSSTSSKKFSDSLNNLPKHSPLQGYRDTRPTDDTWSQFTARTSSTSALGDPRR</sequence>